<feature type="compositionally biased region" description="Polar residues" evidence="1">
    <location>
        <begin position="290"/>
        <end position="299"/>
    </location>
</feature>
<feature type="compositionally biased region" description="Low complexity" evidence="1">
    <location>
        <begin position="589"/>
        <end position="600"/>
    </location>
</feature>
<dbReference type="PANTHER" id="PTHR13265">
    <property type="entry name" value="THO COMPLEX SUBUNIT 1"/>
    <property type="match status" value="1"/>
</dbReference>
<dbReference type="OMA" id="CSHIFSW"/>
<dbReference type="EMBL" id="KB469296">
    <property type="protein sequence ID" value="EPQ59967.1"/>
    <property type="molecule type" value="Genomic_DNA"/>
</dbReference>
<dbReference type="Proteomes" id="UP000030669">
    <property type="component" value="Unassembled WGS sequence"/>
</dbReference>
<dbReference type="eggNOG" id="KOG2491">
    <property type="taxonomic scope" value="Eukaryota"/>
</dbReference>
<sequence>MTSLESAMKTLMSSISSRSIPKEELDALVQQALEETGGEDGRETRKARWEFRLKEEILKLAATEGEALKNPNTDYYDRLRDRLDLVLTFTELDACEQTFPVTVLQDLLDTQTIRSCSRIFSWIEERADRLTKDMVPQKAKALILLRALNDLLRRLSKMGNTTVFCGRILTFLSGIFPLGERSGVNLRGDYGPMWDGPGLKKDQQPETKEEEREGVAPPAEDKMQVDEPEARKQEEQSVDFYSLFWSLQRPFSRPPLFVNPETLPSFKSAVEKVLPVIKEATSKERAMMGSRSSDANGASRSLKRKRVPEPGEETSKVSREYFFAKYLTSPELLELEIADTHFRRQFLFQLLILLHYLLSFTRSAKSSWMSLKNRSLQLDFTLDEENAKWVQTTIDTVTRDFLPSTFPNGVLFRDTVKTILEREKNWVDWKNKLCPVFDKEPWSALVDGRKVGLEEFTKPMREKMREEPPEWEHKLGSAPLTEIWAMGYRDLRDLERSPDPGSIDTYASKIKMEDRRIEMRRQTLARAAERLAQARAKANTPVPPVKDANGAAPAVPAQEDAGRSTPGNAASPPLHHPLPPKPGTTSMESPAPAAPAIVAPVPNPPAVPPVRVDVPASPAPDPIPINDDQINKFEENKHRWAWLCLRIAREEYLDQFGKIGTGDVLALEREIKKALAEKANPKPQKDDAEQHAPTGTTGEQDRGTSPSASNLKVPPAEGDVQMSGTPEVEGDVKMEER</sequence>
<dbReference type="GeneID" id="19300489"/>
<reference evidence="2 3" key="1">
    <citation type="journal article" date="2012" name="Science">
        <title>The Paleozoic origin of enzymatic lignin decomposition reconstructed from 31 fungal genomes.</title>
        <authorList>
            <person name="Floudas D."/>
            <person name="Binder M."/>
            <person name="Riley R."/>
            <person name="Barry K."/>
            <person name="Blanchette R.A."/>
            <person name="Henrissat B."/>
            <person name="Martinez A.T."/>
            <person name="Otillar R."/>
            <person name="Spatafora J.W."/>
            <person name="Yadav J.S."/>
            <person name="Aerts A."/>
            <person name="Benoit I."/>
            <person name="Boyd A."/>
            <person name="Carlson A."/>
            <person name="Copeland A."/>
            <person name="Coutinho P.M."/>
            <person name="de Vries R.P."/>
            <person name="Ferreira P."/>
            <person name="Findley K."/>
            <person name="Foster B."/>
            <person name="Gaskell J."/>
            <person name="Glotzer D."/>
            <person name="Gorecki P."/>
            <person name="Heitman J."/>
            <person name="Hesse C."/>
            <person name="Hori C."/>
            <person name="Igarashi K."/>
            <person name="Jurgens J.A."/>
            <person name="Kallen N."/>
            <person name="Kersten P."/>
            <person name="Kohler A."/>
            <person name="Kuees U."/>
            <person name="Kumar T.K.A."/>
            <person name="Kuo A."/>
            <person name="LaButti K."/>
            <person name="Larrondo L.F."/>
            <person name="Lindquist E."/>
            <person name="Ling A."/>
            <person name="Lombard V."/>
            <person name="Lucas S."/>
            <person name="Lundell T."/>
            <person name="Martin R."/>
            <person name="McLaughlin D.J."/>
            <person name="Morgenstern I."/>
            <person name="Morin E."/>
            <person name="Murat C."/>
            <person name="Nagy L.G."/>
            <person name="Nolan M."/>
            <person name="Ohm R.A."/>
            <person name="Patyshakuliyeva A."/>
            <person name="Rokas A."/>
            <person name="Ruiz-Duenas F.J."/>
            <person name="Sabat G."/>
            <person name="Salamov A."/>
            <person name="Samejima M."/>
            <person name="Schmutz J."/>
            <person name="Slot J.C."/>
            <person name="St John F."/>
            <person name="Stenlid J."/>
            <person name="Sun H."/>
            <person name="Sun S."/>
            <person name="Syed K."/>
            <person name="Tsang A."/>
            <person name="Wiebenga A."/>
            <person name="Young D."/>
            <person name="Pisabarro A."/>
            <person name="Eastwood D.C."/>
            <person name="Martin F."/>
            <person name="Cullen D."/>
            <person name="Grigoriev I.V."/>
            <person name="Hibbett D.S."/>
        </authorList>
    </citation>
    <scope>NUCLEOTIDE SEQUENCE [LARGE SCALE GENOMIC DNA]</scope>
    <source>
        <strain evidence="2 3">ATCC 11539</strain>
    </source>
</reference>
<dbReference type="HOGENOM" id="CLU_400060_0_0_1"/>
<dbReference type="RefSeq" id="XP_007860470.1">
    <property type="nucleotide sequence ID" value="XM_007862279.1"/>
</dbReference>
<feature type="compositionally biased region" description="Polar residues" evidence="1">
    <location>
        <begin position="693"/>
        <end position="710"/>
    </location>
</feature>
<proteinExistence type="predicted"/>
<feature type="compositionally biased region" description="Basic and acidic residues" evidence="1">
    <location>
        <begin position="676"/>
        <end position="690"/>
    </location>
</feature>
<feature type="region of interest" description="Disordered" evidence="1">
    <location>
        <begin position="676"/>
        <end position="737"/>
    </location>
</feature>
<feature type="region of interest" description="Disordered" evidence="1">
    <location>
        <begin position="284"/>
        <end position="313"/>
    </location>
</feature>
<feature type="region of interest" description="Disordered" evidence="1">
    <location>
        <begin position="530"/>
        <end position="600"/>
    </location>
</feature>
<keyword evidence="3" id="KW-1185">Reference proteome</keyword>
<dbReference type="GO" id="GO:0006406">
    <property type="term" value="P:mRNA export from nucleus"/>
    <property type="evidence" value="ECO:0007669"/>
    <property type="project" value="TreeGrafter"/>
</dbReference>
<dbReference type="GO" id="GO:0000445">
    <property type="term" value="C:THO complex part of transcription export complex"/>
    <property type="evidence" value="ECO:0007669"/>
    <property type="project" value="TreeGrafter"/>
</dbReference>
<protein>
    <recommendedName>
        <fullName evidence="4">THO complex subunit 1 transcription elongation factor-domain-containing protein</fullName>
    </recommendedName>
</protein>
<feature type="region of interest" description="Disordered" evidence="1">
    <location>
        <begin position="194"/>
        <end position="234"/>
    </location>
</feature>
<dbReference type="OrthoDB" id="9402762at2759"/>
<feature type="compositionally biased region" description="Basic and acidic residues" evidence="1">
    <location>
        <begin position="198"/>
        <end position="234"/>
    </location>
</feature>
<dbReference type="KEGG" id="gtr:GLOTRDRAFT_118437"/>
<name>S7QKP9_GLOTA</name>
<gene>
    <name evidence="2" type="ORF">GLOTRDRAFT_118437</name>
</gene>
<dbReference type="STRING" id="670483.S7QKP9"/>
<dbReference type="PANTHER" id="PTHR13265:SF0">
    <property type="entry name" value="HPR1"/>
    <property type="match status" value="1"/>
</dbReference>
<evidence type="ECO:0000313" key="3">
    <source>
        <dbReference type="Proteomes" id="UP000030669"/>
    </source>
</evidence>
<accession>S7QKP9</accession>
<dbReference type="InterPro" id="IPR021861">
    <property type="entry name" value="THO_THOC1"/>
</dbReference>
<dbReference type="AlphaFoldDB" id="S7QKP9"/>
<organism evidence="2 3">
    <name type="scientific">Gloeophyllum trabeum (strain ATCC 11539 / FP-39264 / Madison 617)</name>
    <name type="common">Brown rot fungus</name>
    <dbReference type="NCBI Taxonomy" id="670483"/>
    <lineage>
        <taxon>Eukaryota</taxon>
        <taxon>Fungi</taxon>
        <taxon>Dikarya</taxon>
        <taxon>Basidiomycota</taxon>
        <taxon>Agaricomycotina</taxon>
        <taxon>Agaricomycetes</taxon>
        <taxon>Gloeophyllales</taxon>
        <taxon>Gloeophyllaceae</taxon>
        <taxon>Gloeophyllum</taxon>
    </lineage>
</organism>
<dbReference type="Pfam" id="PF11957">
    <property type="entry name" value="efThoc1"/>
    <property type="match status" value="1"/>
</dbReference>
<evidence type="ECO:0000256" key="1">
    <source>
        <dbReference type="SAM" id="MobiDB-lite"/>
    </source>
</evidence>
<evidence type="ECO:0000313" key="2">
    <source>
        <dbReference type="EMBL" id="EPQ59967.1"/>
    </source>
</evidence>
<evidence type="ECO:0008006" key="4">
    <source>
        <dbReference type="Google" id="ProtNLM"/>
    </source>
</evidence>